<evidence type="ECO:0000313" key="2">
    <source>
        <dbReference type="Proteomes" id="UP000242715"/>
    </source>
</evidence>
<dbReference type="Proteomes" id="UP000242715">
    <property type="component" value="Unassembled WGS sequence"/>
</dbReference>
<reference evidence="2" key="1">
    <citation type="journal article" date="2017" name="Front. Plant Sci.">
        <title>Climate Clever Clovers: New Paradigm to Reduce the Environmental Footprint of Ruminants by Breeding Low Methanogenic Forages Utilizing Haplotype Variation.</title>
        <authorList>
            <person name="Kaur P."/>
            <person name="Appels R."/>
            <person name="Bayer P.E."/>
            <person name="Keeble-Gagnere G."/>
            <person name="Wang J."/>
            <person name="Hirakawa H."/>
            <person name="Shirasawa K."/>
            <person name="Vercoe P."/>
            <person name="Stefanova K."/>
            <person name="Durmic Z."/>
            <person name="Nichols P."/>
            <person name="Revell C."/>
            <person name="Isobe S.N."/>
            <person name="Edwards D."/>
            <person name="Erskine W."/>
        </authorList>
    </citation>
    <scope>NUCLEOTIDE SEQUENCE [LARGE SCALE GENOMIC DNA]</scope>
    <source>
        <strain evidence="2">cv. Daliak</strain>
    </source>
</reference>
<keyword evidence="2" id="KW-1185">Reference proteome</keyword>
<dbReference type="EMBL" id="DF973336">
    <property type="protein sequence ID" value="GAU26449.1"/>
    <property type="molecule type" value="Genomic_DNA"/>
</dbReference>
<evidence type="ECO:0000313" key="1">
    <source>
        <dbReference type="EMBL" id="GAU26449.1"/>
    </source>
</evidence>
<gene>
    <name evidence="1" type="ORF">TSUD_294150</name>
</gene>
<name>A0A2Z6N4Q4_TRISU</name>
<organism evidence="1 2">
    <name type="scientific">Trifolium subterraneum</name>
    <name type="common">Subterranean clover</name>
    <dbReference type="NCBI Taxonomy" id="3900"/>
    <lineage>
        <taxon>Eukaryota</taxon>
        <taxon>Viridiplantae</taxon>
        <taxon>Streptophyta</taxon>
        <taxon>Embryophyta</taxon>
        <taxon>Tracheophyta</taxon>
        <taxon>Spermatophyta</taxon>
        <taxon>Magnoliopsida</taxon>
        <taxon>eudicotyledons</taxon>
        <taxon>Gunneridae</taxon>
        <taxon>Pentapetalae</taxon>
        <taxon>rosids</taxon>
        <taxon>fabids</taxon>
        <taxon>Fabales</taxon>
        <taxon>Fabaceae</taxon>
        <taxon>Papilionoideae</taxon>
        <taxon>50 kb inversion clade</taxon>
        <taxon>NPAAA clade</taxon>
        <taxon>Hologalegina</taxon>
        <taxon>IRL clade</taxon>
        <taxon>Trifolieae</taxon>
        <taxon>Trifolium</taxon>
    </lineage>
</organism>
<proteinExistence type="predicted"/>
<sequence>MLVFNPERVKEVQKDRQTLVLDFAPEEKVPPQLVLELASDSEVAYPEKLSA</sequence>
<dbReference type="AlphaFoldDB" id="A0A2Z6N4Q4"/>
<protein>
    <submittedName>
        <fullName evidence="1">Uncharacterized protein</fullName>
    </submittedName>
</protein>
<accession>A0A2Z6N4Q4</accession>